<keyword evidence="1" id="KW-0732">Signal</keyword>
<dbReference type="PROSITE" id="PS51257">
    <property type="entry name" value="PROKAR_LIPOPROTEIN"/>
    <property type="match status" value="1"/>
</dbReference>
<dbReference type="InterPro" id="IPR025970">
    <property type="entry name" value="SusE"/>
</dbReference>
<evidence type="ECO:0000259" key="2">
    <source>
        <dbReference type="Pfam" id="PF14292"/>
    </source>
</evidence>
<protein>
    <recommendedName>
        <fullName evidence="2">SusE outer membrane protein domain-containing protein</fullName>
    </recommendedName>
</protein>
<reference evidence="3 4" key="1">
    <citation type="submission" date="2015-04" db="EMBL/GenBank/DDBJ databases">
        <title>Whole genome shotgun sequence of Flavihumibacter petaseus NBRC 106054.</title>
        <authorList>
            <person name="Miyazawa S."/>
            <person name="Hosoyama A."/>
            <person name="Hashimoto M."/>
            <person name="Noguchi M."/>
            <person name="Tsuchikane K."/>
            <person name="Ohji S."/>
            <person name="Yamazoe A."/>
            <person name="Ichikawa N."/>
            <person name="Kimura A."/>
            <person name="Fujita N."/>
        </authorList>
    </citation>
    <scope>NUCLEOTIDE SEQUENCE [LARGE SCALE GENOMIC DNA]</scope>
    <source>
        <strain evidence="3 4">NBRC 106054</strain>
    </source>
</reference>
<dbReference type="RefSeq" id="WP_046371462.1">
    <property type="nucleotide sequence ID" value="NZ_BBWV01000005.1"/>
</dbReference>
<dbReference type="AlphaFoldDB" id="A0A0E9N6A0"/>
<dbReference type="Pfam" id="PF14292">
    <property type="entry name" value="SusE"/>
    <property type="match status" value="1"/>
</dbReference>
<dbReference type="GO" id="GO:0019867">
    <property type="term" value="C:outer membrane"/>
    <property type="evidence" value="ECO:0007669"/>
    <property type="project" value="InterPro"/>
</dbReference>
<dbReference type="GO" id="GO:2001070">
    <property type="term" value="F:starch binding"/>
    <property type="evidence" value="ECO:0007669"/>
    <property type="project" value="InterPro"/>
</dbReference>
<dbReference type="OrthoDB" id="975117at2"/>
<feature type="signal peptide" evidence="1">
    <location>
        <begin position="1"/>
        <end position="20"/>
    </location>
</feature>
<feature type="chain" id="PRO_5002429999" description="SusE outer membrane protein domain-containing protein" evidence="1">
    <location>
        <begin position="21"/>
        <end position="483"/>
    </location>
</feature>
<name>A0A0E9N6A0_9BACT</name>
<evidence type="ECO:0000313" key="4">
    <source>
        <dbReference type="Proteomes" id="UP000033121"/>
    </source>
</evidence>
<dbReference type="STRING" id="1220578.FPE01S_05_01520"/>
<comment type="caution">
    <text evidence="3">The sequence shown here is derived from an EMBL/GenBank/DDBJ whole genome shotgun (WGS) entry which is preliminary data.</text>
</comment>
<sequence length="483" mass="53028">MKKLPIILFLLSAISLLTWSSCMKHNDPEFDKGNTPLAITASKTTVVLEQKSAATDAVVFAWTTGTNHGTDAGISYIFQLAKEGDGFTNAIVEPLGKAIYSRVFSNAALNDSLLKHWEATPGTPITLEGRVIAIVEAEGIAADTSATVILTATPYQPASTTLYLIGDATPNGWDAGKATALTPLPSDATTFTWQGSLKSGEMKFITTLGQFLPGYNKGADDFHLVYRSEDGQPDDKFMITTPGAYDITLNLLDLSINIRPSEFPPYTRLWMLGDAVPTGWNIDNPSEMRVDSANLFVFRYNEVLKAGEFKIPTATGNFNTDYYMPLTNHQAITERGVQLVPGGSPDNKWQITNPGPYKIVLDMQHLTMDIKPFTPYTQIWMVGDATPAGWNIDNPTPLVADATNPYVFTYTGPLTAGEFKFPLGTGNWGGDYFMPVKNHQDLSVNQMKFVAKGDPDYKWQVTTPGNYKIVINQLYETITITKQ</sequence>
<accession>A0A0E9N6A0</accession>
<proteinExistence type="predicted"/>
<organism evidence="3 4">
    <name type="scientific">Flavihumibacter petaseus NBRC 106054</name>
    <dbReference type="NCBI Taxonomy" id="1220578"/>
    <lineage>
        <taxon>Bacteria</taxon>
        <taxon>Pseudomonadati</taxon>
        <taxon>Bacteroidota</taxon>
        <taxon>Chitinophagia</taxon>
        <taxon>Chitinophagales</taxon>
        <taxon>Chitinophagaceae</taxon>
        <taxon>Flavihumibacter</taxon>
    </lineage>
</organism>
<dbReference type="Gene3D" id="2.60.40.3620">
    <property type="match status" value="3"/>
</dbReference>
<feature type="domain" description="SusE outer membrane protein" evidence="2">
    <location>
        <begin position="27"/>
        <end position="131"/>
    </location>
</feature>
<keyword evidence="4" id="KW-1185">Reference proteome</keyword>
<evidence type="ECO:0000313" key="3">
    <source>
        <dbReference type="EMBL" id="GAO45457.1"/>
    </source>
</evidence>
<gene>
    <name evidence="3" type="ORF">FPE01S_05_01520</name>
</gene>
<dbReference type="Proteomes" id="UP000033121">
    <property type="component" value="Unassembled WGS sequence"/>
</dbReference>
<dbReference type="EMBL" id="BBWV01000005">
    <property type="protein sequence ID" value="GAO45457.1"/>
    <property type="molecule type" value="Genomic_DNA"/>
</dbReference>
<evidence type="ECO:0000256" key="1">
    <source>
        <dbReference type="SAM" id="SignalP"/>
    </source>
</evidence>